<name>X1ENH3_9ZZZZ</name>
<feature type="non-terminal residue" evidence="2">
    <location>
        <position position="55"/>
    </location>
</feature>
<keyword evidence="1" id="KW-1133">Transmembrane helix</keyword>
<evidence type="ECO:0000313" key="2">
    <source>
        <dbReference type="EMBL" id="GAH10198.1"/>
    </source>
</evidence>
<dbReference type="EMBL" id="BART01036361">
    <property type="protein sequence ID" value="GAH10198.1"/>
    <property type="molecule type" value="Genomic_DNA"/>
</dbReference>
<accession>X1ENH3</accession>
<keyword evidence="1" id="KW-0812">Transmembrane</keyword>
<proteinExistence type="predicted"/>
<organism evidence="2">
    <name type="scientific">marine sediment metagenome</name>
    <dbReference type="NCBI Taxonomy" id="412755"/>
    <lineage>
        <taxon>unclassified sequences</taxon>
        <taxon>metagenomes</taxon>
        <taxon>ecological metagenomes</taxon>
    </lineage>
</organism>
<feature type="transmembrane region" description="Helical" evidence="1">
    <location>
        <begin position="7"/>
        <end position="24"/>
    </location>
</feature>
<sequence>MFNLSEIGYFVGLGVLGAFAYILIKSDEWEDLTAFDAFKRYGLGAISGFIYQHLY</sequence>
<comment type="caution">
    <text evidence="2">The sequence shown here is derived from an EMBL/GenBank/DDBJ whole genome shotgun (WGS) entry which is preliminary data.</text>
</comment>
<keyword evidence="1" id="KW-0472">Membrane</keyword>
<evidence type="ECO:0000256" key="1">
    <source>
        <dbReference type="SAM" id="Phobius"/>
    </source>
</evidence>
<protein>
    <submittedName>
        <fullName evidence="2">Uncharacterized protein</fullName>
    </submittedName>
</protein>
<reference evidence="2" key="1">
    <citation type="journal article" date="2014" name="Front. Microbiol.">
        <title>High frequency of phylogenetically diverse reductive dehalogenase-homologous genes in deep subseafloor sedimentary metagenomes.</title>
        <authorList>
            <person name="Kawai M."/>
            <person name="Futagami T."/>
            <person name="Toyoda A."/>
            <person name="Takaki Y."/>
            <person name="Nishi S."/>
            <person name="Hori S."/>
            <person name="Arai W."/>
            <person name="Tsubouchi T."/>
            <person name="Morono Y."/>
            <person name="Uchiyama I."/>
            <person name="Ito T."/>
            <person name="Fujiyama A."/>
            <person name="Inagaki F."/>
            <person name="Takami H."/>
        </authorList>
    </citation>
    <scope>NUCLEOTIDE SEQUENCE</scope>
    <source>
        <strain evidence="2">Expedition CK06-06</strain>
    </source>
</reference>
<gene>
    <name evidence="2" type="ORF">S01H4_61356</name>
</gene>
<dbReference type="AlphaFoldDB" id="X1ENH3"/>